<dbReference type="PANTHER" id="PTHR31269">
    <property type="entry name" value="S-TYPE ANION CHANNEL SLAH3"/>
    <property type="match status" value="1"/>
</dbReference>
<dbReference type="AlphaFoldDB" id="A0A977J4T0"/>
<comment type="similarity">
    <text evidence="3">Belongs to the SLAC1 S-type anion channel family.</text>
</comment>
<gene>
    <name evidence="12" type="primary">SLAC1b</name>
</gene>
<evidence type="ECO:0000256" key="9">
    <source>
        <dbReference type="ARBA" id="ARBA00023136"/>
    </source>
</evidence>
<dbReference type="InterPro" id="IPR004695">
    <property type="entry name" value="SLAC1/Mae1/Ssu1/TehA"/>
</dbReference>
<keyword evidence="9 11" id="KW-0472">Membrane</keyword>
<protein>
    <submittedName>
        <fullName evidence="12">Slow anion channel-associated 1b</fullName>
    </submittedName>
</protein>
<feature type="region of interest" description="Disordered" evidence="10">
    <location>
        <begin position="868"/>
        <end position="892"/>
    </location>
</feature>
<feature type="transmembrane region" description="Helical" evidence="11">
    <location>
        <begin position="634"/>
        <end position="651"/>
    </location>
</feature>
<accession>A0A977J4T0</accession>
<proteinExistence type="evidence at transcript level"/>
<feature type="transmembrane region" description="Helical" evidence="11">
    <location>
        <begin position="714"/>
        <end position="732"/>
    </location>
</feature>
<feature type="transmembrane region" description="Helical" evidence="11">
    <location>
        <begin position="595"/>
        <end position="613"/>
    </location>
</feature>
<feature type="transmembrane region" description="Helical" evidence="11">
    <location>
        <begin position="744"/>
        <end position="763"/>
    </location>
</feature>
<feature type="transmembrane region" description="Helical" evidence="11">
    <location>
        <begin position="657"/>
        <end position="675"/>
    </location>
</feature>
<evidence type="ECO:0000256" key="3">
    <source>
        <dbReference type="ARBA" id="ARBA00007808"/>
    </source>
</evidence>
<evidence type="ECO:0000256" key="11">
    <source>
        <dbReference type="SAM" id="Phobius"/>
    </source>
</evidence>
<evidence type="ECO:0000256" key="2">
    <source>
        <dbReference type="ARBA" id="ARBA00004236"/>
    </source>
</evidence>
<evidence type="ECO:0000256" key="7">
    <source>
        <dbReference type="ARBA" id="ARBA00022989"/>
    </source>
</evidence>
<name>A0A977J4T0_9BRYO</name>
<feature type="region of interest" description="Disordered" evidence="10">
    <location>
        <begin position="358"/>
        <end position="403"/>
    </location>
</feature>
<dbReference type="CDD" id="cd09323">
    <property type="entry name" value="TDT_SLAC1_like"/>
    <property type="match status" value="1"/>
</dbReference>
<evidence type="ECO:0000256" key="4">
    <source>
        <dbReference type="ARBA" id="ARBA00022448"/>
    </source>
</evidence>
<evidence type="ECO:0000256" key="8">
    <source>
        <dbReference type="ARBA" id="ARBA00023065"/>
    </source>
</evidence>
<keyword evidence="6 11" id="KW-0812">Transmembrane</keyword>
<feature type="region of interest" description="Disordered" evidence="10">
    <location>
        <begin position="287"/>
        <end position="310"/>
    </location>
</feature>
<feature type="compositionally biased region" description="Low complexity" evidence="10">
    <location>
        <begin position="358"/>
        <end position="372"/>
    </location>
</feature>
<dbReference type="EMBL" id="MZ265393">
    <property type="protein sequence ID" value="UWV48926.1"/>
    <property type="molecule type" value="mRNA"/>
</dbReference>
<feature type="compositionally biased region" description="Polar residues" evidence="10">
    <location>
        <begin position="288"/>
        <end position="299"/>
    </location>
</feature>
<evidence type="ECO:0000256" key="5">
    <source>
        <dbReference type="ARBA" id="ARBA00022475"/>
    </source>
</evidence>
<dbReference type="OrthoDB" id="1099at2759"/>
<feature type="region of interest" description="Disordered" evidence="10">
    <location>
        <begin position="217"/>
        <end position="250"/>
    </location>
</feature>
<feature type="compositionally biased region" description="Basic and acidic residues" evidence="10">
    <location>
        <begin position="224"/>
        <end position="235"/>
    </location>
</feature>
<feature type="compositionally biased region" description="Low complexity" evidence="10">
    <location>
        <begin position="91"/>
        <end position="107"/>
    </location>
</feature>
<dbReference type="GO" id="GO:0012505">
    <property type="term" value="C:endomembrane system"/>
    <property type="evidence" value="ECO:0007669"/>
    <property type="project" value="UniProtKB-SubCell"/>
</dbReference>
<reference evidence="12" key="1">
    <citation type="journal article" date="2021" name="bioRxiv">
        <title>Gaining or cutting SLAC: the evolution of plant guard cell signalling pathways.</title>
        <authorList>
            <person name="Sussmilch F.C."/>
            <person name="Maierhofer T."/>
            <person name="Herrmann J."/>
            <person name="Voss L.J."/>
            <person name="Lind C."/>
            <person name="Messerer M."/>
            <person name="Mueller H.M."/>
            <person name="Buenner M.S."/>
            <person name="Ache P."/>
            <person name="Mayer K.F.X."/>
            <person name="Becker D."/>
            <person name="Roelfsema M.R.G."/>
            <person name="Geiger D."/>
            <person name="Schultz J."/>
            <person name="Hedrich R."/>
        </authorList>
    </citation>
    <scope>NUCLEOTIDE SEQUENCE</scope>
</reference>
<dbReference type="PANTHER" id="PTHR31269:SF2">
    <property type="entry name" value="S-TYPE ANION CHANNEL SLAH3"/>
    <property type="match status" value="1"/>
</dbReference>
<keyword evidence="7 11" id="KW-1133">Transmembrane helix</keyword>
<dbReference type="Gene3D" id="1.50.10.150">
    <property type="entry name" value="Voltage-dependent anion channel"/>
    <property type="match status" value="1"/>
</dbReference>
<feature type="transmembrane region" description="Helical" evidence="11">
    <location>
        <begin position="687"/>
        <end position="708"/>
    </location>
</feature>
<dbReference type="GO" id="GO:0008308">
    <property type="term" value="F:voltage-gated monoatomic anion channel activity"/>
    <property type="evidence" value="ECO:0007669"/>
    <property type="project" value="InterPro"/>
</dbReference>
<dbReference type="Pfam" id="PF03595">
    <property type="entry name" value="SLAC1"/>
    <property type="match status" value="1"/>
</dbReference>
<feature type="compositionally biased region" description="Basic and acidic residues" evidence="10">
    <location>
        <begin position="22"/>
        <end position="33"/>
    </location>
</feature>
<sequence>MAAELRREVEDQQHTGMPQHGQEQEQQQHHETTTRTVDGLSGIIQSGGASSPIREVWVVSEDSGRRRQQHSRSSSSNSFRIMSDIRRDGPSRTTAATSCSSAGSSSGRDFDMDSIPVERTSSLQRDAQTETKKGFDDHGRPAAEQVPSATETEKSTFLWVPISSDADNVVPSSVSSSSSAPLTSLGKPISEKTASSLWRDPYLLALDSAVGRSFSDRTPPLKPLKTERETEDRFKHGVHRPPPAPASSYRYPAMRSASITRALDAPRALVPTPPRMQEVDVELGACQHEQQQQRDSAAESNGRELETSEASARALHFVELRKPPFLESQPTMPCKPIAALQHGDPPKRRALSFATGRFRSSAAASRVPPRSFTRFRSRGAAGDDEDGSPTIPKTPSNAPDTYDMFRTRSKKFSGPLEKQFTKTYSRRCADLVIDEEKSGEDCPYDVDECGLQPAVSAGRYFDALQGPELEVPKDSENLLLPPDEKWPFLLRFPIGCFGVTLGLGSQSILWKNLASSPDLAFLHIPSCINLYLWSLSVLSLIVVFFIYMLKFIYFFEAVRREFHHPVRVNFFFAPWIAGMFLAIGVPPVITKSLHPAVWCVLMAPIILLELKIYGQWLSGGDRRLSKVANPSTHLSVVGNFVGSILAATVGWDEPAIFFWAVGLAHYLVLFVTLYQRLPTNETLPKDLHPVFFLFVAAPSAASVAWMKIVGHFDYVSRLVFFVALFLYSSLVVRINFFRGIKFSIAWWAYTFPMTAASIASILYCHEASTWISKGLAIVLSFVSSTTVFTLFCLTLLHAFVWRSLFPNDLAIAITAKRSKFKRKGSPEGDNDGCGLYSLHHSEPIFKTMVDAYHQFISVKDETNAINGASGRADEQLPAQAQSQIQSVTSSRG</sequence>
<feature type="compositionally biased region" description="Polar residues" evidence="10">
    <location>
        <begin position="878"/>
        <end position="892"/>
    </location>
</feature>
<feature type="transmembrane region" description="Helical" evidence="11">
    <location>
        <begin position="530"/>
        <end position="549"/>
    </location>
</feature>
<organism evidence="12">
    <name type="scientific">Sphagnum fallax</name>
    <dbReference type="NCBI Taxonomy" id="53036"/>
    <lineage>
        <taxon>Eukaryota</taxon>
        <taxon>Viridiplantae</taxon>
        <taxon>Streptophyta</taxon>
        <taxon>Embryophyta</taxon>
        <taxon>Bryophyta</taxon>
        <taxon>Sphagnophytina</taxon>
        <taxon>Sphagnopsida</taxon>
        <taxon>Sphagnales</taxon>
        <taxon>Sphagnaceae</taxon>
        <taxon>Sphagnum</taxon>
    </lineage>
</organism>
<keyword evidence="8" id="KW-0406">Ion transport</keyword>
<evidence type="ECO:0000313" key="12">
    <source>
        <dbReference type="EMBL" id="UWV48926.1"/>
    </source>
</evidence>
<dbReference type="GO" id="GO:0006873">
    <property type="term" value="P:intracellular monoatomic ion homeostasis"/>
    <property type="evidence" value="ECO:0007669"/>
    <property type="project" value="InterPro"/>
</dbReference>
<evidence type="ECO:0000256" key="6">
    <source>
        <dbReference type="ARBA" id="ARBA00022692"/>
    </source>
</evidence>
<dbReference type="InterPro" id="IPR038665">
    <property type="entry name" value="Voltage-dep_anion_channel_sf"/>
</dbReference>
<dbReference type="GO" id="GO:0005886">
    <property type="term" value="C:plasma membrane"/>
    <property type="evidence" value="ECO:0007669"/>
    <property type="project" value="UniProtKB-SubCell"/>
</dbReference>
<comment type="subcellular location">
    <subcellularLocation>
        <location evidence="2">Cell membrane</location>
    </subcellularLocation>
    <subcellularLocation>
        <location evidence="1">Endomembrane system</location>
        <topology evidence="1">Multi-pass membrane protein</topology>
    </subcellularLocation>
</comment>
<feature type="compositionally biased region" description="Low complexity" evidence="10">
    <location>
        <begin position="71"/>
        <end position="82"/>
    </location>
</feature>
<feature type="transmembrane region" description="Helical" evidence="11">
    <location>
        <begin position="775"/>
        <end position="800"/>
    </location>
</feature>
<feature type="region of interest" description="Disordered" evidence="10">
    <location>
        <begin position="1"/>
        <end position="154"/>
    </location>
</feature>
<feature type="transmembrane region" description="Helical" evidence="11">
    <location>
        <begin position="570"/>
        <end position="589"/>
    </location>
</feature>
<keyword evidence="5" id="KW-1003">Cell membrane</keyword>
<feature type="compositionally biased region" description="Basic and acidic residues" evidence="10">
    <location>
        <begin position="127"/>
        <end position="141"/>
    </location>
</feature>
<dbReference type="InterPro" id="IPR030183">
    <property type="entry name" value="SLAC/SLAH"/>
</dbReference>
<feature type="compositionally biased region" description="Basic and acidic residues" evidence="10">
    <location>
        <begin position="1"/>
        <end position="13"/>
    </location>
</feature>
<keyword evidence="4" id="KW-0813">Transport</keyword>
<evidence type="ECO:0000256" key="1">
    <source>
        <dbReference type="ARBA" id="ARBA00004127"/>
    </source>
</evidence>
<evidence type="ECO:0000256" key="10">
    <source>
        <dbReference type="SAM" id="MobiDB-lite"/>
    </source>
</evidence>